<gene>
    <name evidence="1" type="ORF">DHW31_01340</name>
</gene>
<evidence type="ECO:0000313" key="2">
    <source>
        <dbReference type="Proteomes" id="UP000263098"/>
    </source>
</evidence>
<evidence type="ECO:0000313" key="1">
    <source>
        <dbReference type="EMBL" id="HCK23423.1"/>
    </source>
</evidence>
<dbReference type="Pfam" id="PF14054">
    <property type="entry name" value="DUF4249"/>
    <property type="match status" value="1"/>
</dbReference>
<dbReference type="InterPro" id="IPR025345">
    <property type="entry name" value="DUF4249"/>
</dbReference>
<reference evidence="1 2" key="1">
    <citation type="journal article" date="2018" name="Nat. Biotechnol.">
        <title>A standardized bacterial taxonomy based on genome phylogeny substantially revises the tree of life.</title>
        <authorList>
            <person name="Parks D.H."/>
            <person name="Chuvochina M."/>
            <person name="Waite D.W."/>
            <person name="Rinke C."/>
            <person name="Skarshewski A."/>
            <person name="Chaumeil P.A."/>
            <person name="Hugenholtz P."/>
        </authorList>
    </citation>
    <scope>NUCLEOTIDE SEQUENCE [LARGE SCALE GENOMIC DNA]</scope>
    <source>
        <strain evidence="1">UBA9667</strain>
    </source>
</reference>
<dbReference type="AlphaFoldDB" id="A0A3D2SB15"/>
<dbReference type="Proteomes" id="UP000263098">
    <property type="component" value="Unassembled WGS sequence"/>
</dbReference>
<organism evidence="1 2">
    <name type="scientific">Bacteroides graminisolvens</name>
    <dbReference type="NCBI Taxonomy" id="477666"/>
    <lineage>
        <taxon>Bacteria</taxon>
        <taxon>Pseudomonadati</taxon>
        <taxon>Bacteroidota</taxon>
        <taxon>Bacteroidia</taxon>
        <taxon>Bacteroidales</taxon>
        <taxon>Bacteroidaceae</taxon>
        <taxon>Bacteroides</taxon>
    </lineage>
</organism>
<evidence type="ECO:0008006" key="3">
    <source>
        <dbReference type="Google" id="ProtNLM"/>
    </source>
</evidence>
<comment type="caution">
    <text evidence="1">The sequence shown here is derived from an EMBL/GenBank/DDBJ whole genome shotgun (WGS) entry which is preliminary data.</text>
</comment>
<dbReference type="EMBL" id="DPVG01000047">
    <property type="protein sequence ID" value="HCK23423.1"/>
    <property type="molecule type" value="Genomic_DNA"/>
</dbReference>
<name>A0A3D2SB15_9BACE</name>
<proteinExistence type="predicted"/>
<protein>
    <recommendedName>
        <fullName evidence="3">DUF4249 domain-containing protein</fullName>
    </recommendedName>
</protein>
<accession>A0A3D2SB15</accession>
<sequence length="303" mass="34133">MIVQLLYKYYILTITLTAILLGLSSCTESIKLDTDDTDPVIVIYSTITDELTYQQVQLSSSTGYFDGNKNAKVSGATITITSDKGDLYNLEEVHNTPGIYKTTTQMAGIPGENYHLKVMVDFNNDGINETYEADAKMELPVKLDSIDISYEKIAKYHYYSFNIYAKEPAGTNYYMCKYIVNDSVYDRISKYVIFDDLSYDNQYINGSSIGYFFDDTERDEYKDADDYNTMTFIADGDVVKLQLSNIGKGFYNFLLQCQEEKDGESPFFGGPLSNISTNIKGGGIGYFAAYSISQKQAIAKKEQ</sequence>